<gene>
    <name evidence="1" type="ORF">Ahy_A05g021872</name>
</gene>
<sequence>MLLCDWFCTIVLHAMEGIRKLCSKSREMAGQCCSYESVWQRTKKTRHGLRICFRRVAEMKNNKLEVERTVAGFRVLLPSTKKEQLTTISGHRSREWRALRSISHPYYLQRVRDASKGTARGTCDGFGKRSSTGTPETEAESVRGYYKIIGSFDNYYTILSKLPGEGMNFEPDNSSEFLPNATIEYCEPLLAKIQQTMIRLKIQPIMIASAPLASKVFSAFKQKFHGGFHQDPLFWKSVVAEWCATLEEEKIRRSRCRQWWNDATNEGSTQTSFCGLKSLPESIIRMSFRQFLL</sequence>
<dbReference type="STRING" id="3818.A0A445CYK6"/>
<evidence type="ECO:0000313" key="2">
    <source>
        <dbReference type="Proteomes" id="UP000289738"/>
    </source>
</evidence>
<comment type="caution">
    <text evidence="1">The sequence shown here is derived from an EMBL/GenBank/DDBJ whole genome shotgun (WGS) entry which is preliminary data.</text>
</comment>
<dbReference type="Proteomes" id="UP000289738">
    <property type="component" value="Chromosome A05"/>
</dbReference>
<dbReference type="EMBL" id="SDMP01000005">
    <property type="protein sequence ID" value="RYR56063.1"/>
    <property type="molecule type" value="Genomic_DNA"/>
</dbReference>
<proteinExistence type="predicted"/>
<accession>A0A445CYK6</accession>
<organism evidence="1 2">
    <name type="scientific">Arachis hypogaea</name>
    <name type="common">Peanut</name>
    <dbReference type="NCBI Taxonomy" id="3818"/>
    <lineage>
        <taxon>Eukaryota</taxon>
        <taxon>Viridiplantae</taxon>
        <taxon>Streptophyta</taxon>
        <taxon>Embryophyta</taxon>
        <taxon>Tracheophyta</taxon>
        <taxon>Spermatophyta</taxon>
        <taxon>Magnoliopsida</taxon>
        <taxon>eudicotyledons</taxon>
        <taxon>Gunneridae</taxon>
        <taxon>Pentapetalae</taxon>
        <taxon>rosids</taxon>
        <taxon>fabids</taxon>
        <taxon>Fabales</taxon>
        <taxon>Fabaceae</taxon>
        <taxon>Papilionoideae</taxon>
        <taxon>50 kb inversion clade</taxon>
        <taxon>dalbergioids sensu lato</taxon>
        <taxon>Dalbergieae</taxon>
        <taxon>Pterocarpus clade</taxon>
        <taxon>Arachis</taxon>
    </lineage>
</organism>
<evidence type="ECO:0000313" key="1">
    <source>
        <dbReference type="EMBL" id="RYR56063.1"/>
    </source>
</evidence>
<keyword evidence="2" id="KW-1185">Reference proteome</keyword>
<reference evidence="1 2" key="1">
    <citation type="submission" date="2019-01" db="EMBL/GenBank/DDBJ databases">
        <title>Sequencing of cultivated peanut Arachis hypogaea provides insights into genome evolution and oil improvement.</title>
        <authorList>
            <person name="Chen X."/>
        </authorList>
    </citation>
    <scope>NUCLEOTIDE SEQUENCE [LARGE SCALE GENOMIC DNA]</scope>
    <source>
        <strain evidence="2">cv. Fuhuasheng</strain>
        <tissue evidence="1">Leaves</tissue>
    </source>
</reference>
<dbReference type="AlphaFoldDB" id="A0A445CYK6"/>
<protein>
    <submittedName>
        <fullName evidence="1">Uncharacterized protein</fullName>
    </submittedName>
</protein>
<name>A0A445CYK6_ARAHY</name>